<protein>
    <submittedName>
        <fullName evidence="2">Nucleic acid binding</fullName>
    </submittedName>
</protein>
<dbReference type="Proteomes" id="UP000620124">
    <property type="component" value="Unassembled WGS sequence"/>
</dbReference>
<proteinExistence type="predicted"/>
<dbReference type="EMBL" id="JACAZI010000011">
    <property type="protein sequence ID" value="KAF7348695.1"/>
    <property type="molecule type" value="Genomic_DNA"/>
</dbReference>
<evidence type="ECO:0000313" key="2">
    <source>
        <dbReference type="EMBL" id="KAF7348695.1"/>
    </source>
</evidence>
<dbReference type="PANTHER" id="PTHR12357">
    <property type="entry name" value="YTH YT521-B HOMOLOGY DOMAIN-CONTAINING"/>
    <property type="match status" value="1"/>
</dbReference>
<comment type="caution">
    <text evidence="2">The sequence shown here is derived from an EMBL/GenBank/DDBJ whole genome shotgun (WGS) entry which is preliminary data.</text>
</comment>
<dbReference type="InterPro" id="IPR007275">
    <property type="entry name" value="YTH_domain"/>
</dbReference>
<accession>A0A8H6XYT3</accession>
<dbReference type="PANTHER" id="PTHR12357:SF3">
    <property type="entry name" value="YTH DOMAIN-CONTAINING PROTEIN 1"/>
    <property type="match status" value="1"/>
</dbReference>
<dbReference type="GO" id="GO:0003729">
    <property type="term" value="F:mRNA binding"/>
    <property type="evidence" value="ECO:0007669"/>
    <property type="project" value="TreeGrafter"/>
</dbReference>
<dbReference type="Pfam" id="PF04146">
    <property type="entry name" value="YTH"/>
    <property type="match status" value="1"/>
</dbReference>
<name>A0A8H6XYT3_9AGAR</name>
<dbReference type="AlphaFoldDB" id="A0A8H6XYT3"/>
<dbReference type="GO" id="GO:0000398">
    <property type="term" value="P:mRNA splicing, via spliceosome"/>
    <property type="evidence" value="ECO:0007669"/>
    <property type="project" value="TreeGrafter"/>
</dbReference>
<dbReference type="PROSITE" id="PS50882">
    <property type="entry name" value="YTH"/>
    <property type="match status" value="1"/>
</dbReference>
<dbReference type="InterPro" id="IPR045168">
    <property type="entry name" value="YTH_prot"/>
</dbReference>
<gene>
    <name evidence="2" type="ORF">MVEN_01388300</name>
</gene>
<sequence>MPFPSSHPAAIPTEVRSLPCLIDGLVRRYDGLDRQQPAEMIASSNSESPFTRHFPRRFFVLKCPTEQAAEISVQSSMWAAQKHNEAILNRAYRTAQDVFLIFSVSKSKVFYGYARMDSLIPVVKPELEVTAPSPDEEPDVEVQITSLESTTLPTDGASDYDYHYHWGEPFRIAWHSTTRIPFSRARNIRNPWNHDQEVRVSRDGTELETGAGEELVGMWGESAIARGTEEGAIS</sequence>
<dbReference type="CDD" id="cd21134">
    <property type="entry name" value="YTH"/>
    <property type="match status" value="1"/>
</dbReference>
<dbReference type="GO" id="GO:0005654">
    <property type="term" value="C:nucleoplasm"/>
    <property type="evidence" value="ECO:0007669"/>
    <property type="project" value="TreeGrafter"/>
</dbReference>
<dbReference type="GO" id="GO:0000381">
    <property type="term" value="P:regulation of alternative mRNA splicing, via spliceosome"/>
    <property type="evidence" value="ECO:0007669"/>
    <property type="project" value="TreeGrafter"/>
</dbReference>
<dbReference type="OrthoDB" id="6103986at2759"/>
<dbReference type="Gene3D" id="3.10.590.10">
    <property type="entry name" value="ph1033 like domains"/>
    <property type="match status" value="1"/>
</dbReference>
<dbReference type="GO" id="GO:1990247">
    <property type="term" value="F:N6-methyladenosine-containing RNA reader activity"/>
    <property type="evidence" value="ECO:0007669"/>
    <property type="project" value="TreeGrafter"/>
</dbReference>
<organism evidence="2 3">
    <name type="scientific">Mycena venus</name>
    <dbReference type="NCBI Taxonomy" id="2733690"/>
    <lineage>
        <taxon>Eukaryota</taxon>
        <taxon>Fungi</taxon>
        <taxon>Dikarya</taxon>
        <taxon>Basidiomycota</taxon>
        <taxon>Agaricomycotina</taxon>
        <taxon>Agaricomycetes</taxon>
        <taxon>Agaricomycetidae</taxon>
        <taxon>Agaricales</taxon>
        <taxon>Marasmiineae</taxon>
        <taxon>Mycenaceae</taxon>
        <taxon>Mycena</taxon>
    </lineage>
</organism>
<evidence type="ECO:0000313" key="3">
    <source>
        <dbReference type="Proteomes" id="UP000620124"/>
    </source>
</evidence>
<keyword evidence="3" id="KW-1185">Reference proteome</keyword>
<evidence type="ECO:0000259" key="1">
    <source>
        <dbReference type="PROSITE" id="PS50882"/>
    </source>
</evidence>
<reference evidence="2" key="1">
    <citation type="submission" date="2020-05" db="EMBL/GenBank/DDBJ databases">
        <title>Mycena genomes resolve the evolution of fungal bioluminescence.</title>
        <authorList>
            <person name="Tsai I.J."/>
        </authorList>
    </citation>
    <scope>NUCLEOTIDE SEQUENCE</scope>
    <source>
        <strain evidence="2">CCC161011</strain>
    </source>
</reference>
<feature type="domain" description="YTH" evidence="1">
    <location>
        <begin position="56"/>
        <end position="219"/>
    </location>
</feature>